<evidence type="ECO:0000313" key="3">
    <source>
        <dbReference type="EMBL" id="KAJ6232685.1"/>
    </source>
</evidence>
<dbReference type="InterPro" id="IPR007587">
    <property type="entry name" value="SAPS"/>
</dbReference>
<comment type="similarity">
    <text evidence="1">Belongs to the SAPS family.</text>
</comment>
<organism evidence="3 4">
    <name type="scientific">Anaeramoeba flamelloides</name>
    <dbReference type="NCBI Taxonomy" id="1746091"/>
    <lineage>
        <taxon>Eukaryota</taxon>
        <taxon>Metamonada</taxon>
        <taxon>Anaeramoebidae</taxon>
        <taxon>Anaeramoeba</taxon>
    </lineage>
</organism>
<accession>A0ABQ8XKQ7</accession>
<protein>
    <submittedName>
        <fullName evidence="3">Serine/threonine-protein phosphatase 6 regulatory subunit</fullName>
    </submittedName>
</protein>
<proteinExistence type="inferred from homology"/>
<name>A0ABQ8XKQ7_9EUKA</name>
<dbReference type="PANTHER" id="PTHR12634">
    <property type="entry name" value="SIT4 YEAST -ASSOCIATING PROTEIN-RELATED"/>
    <property type="match status" value="1"/>
</dbReference>
<sequence>MLNTALKFTNQSKIDSILSKEKPTLEELLNEDDLLQECRYGNKKLLKLFPYLVNEIVCLELTEVVESITENEDLMIQIFEFLKQPKPLNTVYSGYFAQMIGTNLRLKYLETITFLMKHDYFIEKLLENISISGVCDVMIHILVFCEENVYYQETIKWLTKIEIMKRIFSLLDQKNDEDTIDNSTKCLLEVIANSTHEIGELTLVACIETETFSKKILEIALSKESSNFLREKAILVILEILIYIGENERIYLHTNNQNEEQQLIKNEKNIEKNNKNNNDNDYNEDYDQQSVSEYELEQYMTHPLLVVIVENFSELIELLQTALFPKTKFHLGSIKYEPFGQLRIKIVSLFHIFTHLQFVPLQELLCKNKIFSLMLDLLFKYPWNNFLHNQIRDMFCISLETEIFCYHLLEETDFLNRLLKEFTKFKESEENNSLIGYISHLFNIANKIVELSDEDEKVYNITSSSKEWSEFVEGYLKERNEIEEIEILDSEQFGGIDKIIADEILDNERDIDLIEEFEKSEKKEKK</sequence>
<dbReference type="Proteomes" id="UP001150062">
    <property type="component" value="Unassembled WGS sequence"/>
</dbReference>
<dbReference type="EMBL" id="JAOAOG010000288">
    <property type="protein sequence ID" value="KAJ6232685.1"/>
    <property type="molecule type" value="Genomic_DNA"/>
</dbReference>
<evidence type="ECO:0000256" key="1">
    <source>
        <dbReference type="ARBA" id="ARBA00006180"/>
    </source>
</evidence>
<dbReference type="PANTHER" id="PTHR12634:SF8">
    <property type="entry name" value="FIERY MOUNTAIN, ISOFORM D"/>
    <property type="match status" value="1"/>
</dbReference>
<evidence type="ECO:0000256" key="2">
    <source>
        <dbReference type="ARBA" id="ARBA00023306"/>
    </source>
</evidence>
<comment type="caution">
    <text evidence="3">The sequence shown here is derived from an EMBL/GenBank/DDBJ whole genome shotgun (WGS) entry which is preliminary data.</text>
</comment>
<dbReference type="Pfam" id="PF04499">
    <property type="entry name" value="SAPS"/>
    <property type="match status" value="2"/>
</dbReference>
<evidence type="ECO:0000313" key="4">
    <source>
        <dbReference type="Proteomes" id="UP001150062"/>
    </source>
</evidence>
<gene>
    <name evidence="3" type="ORF">M0813_04490</name>
</gene>
<keyword evidence="2" id="KW-0131">Cell cycle</keyword>
<reference evidence="3" key="1">
    <citation type="submission" date="2022-08" db="EMBL/GenBank/DDBJ databases">
        <title>Novel sulfate-reducing endosymbionts in the free-living metamonad Anaeramoeba.</title>
        <authorList>
            <person name="Jerlstrom-Hultqvist J."/>
            <person name="Cepicka I."/>
            <person name="Gallot-Lavallee L."/>
            <person name="Salas-Leiva D."/>
            <person name="Curtis B.A."/>
            <person name="Zahonova K."/>
            <person name="Pipaliya S."/>
            <person name="Dacks J."/>
            <person name="Roger A.J."/>
        </authorList>
    </citation>
    <scope>NUCLEOTIDE SEQUENCE</scope>
    <source>
        <strain evidence="3">Schooner1</strain>
    </source>
</reference>
<keyword evidence="4" id="KW-1185">Reference proteome</keyword>